<dbReference type="GO" id="GO:0008270">
    <property type="term" value="F:zinc ion binding"/>
    <property type="evidence" value="ECO:0007669"/>
    <property type="project" value="UniProtKB-UniRule"/>
</dbReference>
<feature type="binding site" evidence="12 17">
    <location>
        <position position="257"/>
    </location>
    <ligand>
        <name>Zn(2+)</name>
        <dbReference type="ChEBI" id="CHEBI:29105"/>
    </ligand>
</feature>
<evidence type="ECO:0000256" key="7">
    <source>
        <dbReference type="ARBA" id="ARBA00022833"/>
    </source>
</evidence>
<dbReference type="EC" id="1.1.1.23" evidence="4 12"/>
<feature type="binding site" evidence="12 16">
    <location>
        <position position="355"/>
    </location>
    <ligand>
        <name>substrate</name>
    </ligand>
</feature>
<comment type="pathway">
    <text evidence="2 12">Amino-acid biosynthesis; L-histidine biosynthesis; L-histidine from 5-phospho-alpha-D-ribose 1-diphosphate: step 9/9.</text>
</comment>
<feature type="binding site" evidence="12 15">
    <location>
        <position position="186"/>
    </location>
    <ligand>
        <name>NAD(+)</name>
        <dbReference type="ChEBI" id="CHEBI:57540"/>
    </ligand>
</feature>
<proteinExistence type="inferred from homology"/>
<keyword evidence="9 12" id="KW-0520">NAD</keyword>
<dbReference type="GO" id="GO:0005829">
    <property type="term" value="C:cytosol"/>
    <property type="evidence" value="ECO:0007669"/>
    <property type="project" value="TreeGrafter"/>
</dbReference>
<dbReference type="InterPro" id="IPR001692">
    <property type="entry name" value="Histidinol_DH_CS"/>
</dbReference>
<dbReference type="InterPro" id="IPR016161">
    <property type="entry name" value="Ald_DH/histidinol_DH"/>
</dbReference>
<dbReference type="SUPFAM" id="SSF53720">
    <property type="entry name" value="ALDH-like"/>
    <property type="match status" value="1"/>
</dbReference>
<dbReference type="PRINTS" id="PR00083">
    <property type="entry name" value="HOLDHDRGNASE"/>
</dbReference>
<dbReference type="PANTHER" id="PTHR21256">
    <property type="entry name" value="HISTIDINOL DEHYDROGENASE HDH"/>
    <property type="match status" value="1"/>
</dbReference>
<evidence type="ECO:0000256" key="2">
    <source>
        <dbReference type="ARBA" id="ARBA00004940"/>
    </source>
</evidence>
<evidence type="ECO:0000256" key="9">
    <source>
        <dbReference type="ARBA" id="ARBA00023027"/>
    </source>
</evidence>
<evidence type="ECO:0000256" key="11">
    <source>
        <dbReference type="ARBA" id="ARBA00049489"/>
    </source>
</evidence>
<dbReference type="GO" id="GO:0004399">
    <property type="term" value="F:histidinol dehydrogenase activity"/>
    <property type="evidence" value="ECO:0007669"/>
    <property type="project" value="UniProtKB-UniRule"/>
</dbReference>
<feature type="binding site" evidence="12 17">
    <location>
        <position position="254"/>
    </location>
    <ligand>
        <name>Zn(2+)</name>
        <dbReference type="ChEBI" id="CHEBI:29105"/>
    </ligand>
</feature>
<dbReference type="InterPro" id="IPR012131">
    <property type="entry name" value="Hstdl_DH"/>
</dbReference>
<comment type="caution">
    <text evidence="19">The sequence shown here is derived from an EMBL/GenBank/DDBJ whole genome shotgun (WGS) entry which is preliminary data.</text>
</comment>
<dbReference type="HAMAP" id="MF_01024">
    <property type="entry name" value="HisD"/>
    <property type="match status" value="1"/>
</dbReference>
<feature type="binding site" evidence="12 16">
    <location>
        <position position="414"/>
    </location>
    <ligand>
        <name>substrate</name>
    </ligand>
</feature>
<dbReference type="InterPro" id="IPR022695">
    <property type="entry name" value="Histidinol_DH_monofunct"/>
</dbReference>
<dbReference type="FunFam" id="1.20.5.1300:FF:000001">
    <property type="entry name" value="Histidine biosynthesis trifunctional protein"/>
    <property type="match status" value="1"/>
</dbReference>
<comment type="cofactor">
    <cofactor evidence="12 17">
        <name>Zn(2+)</name>
        <dbReference type="ChEBI" id="CHEBI:29105"/>
    </cofactor>
    <text evidence="12 17">Binds 1 zinc ion per subunit.</text>
</comment>
<name>A0A9D9HFD1_9BACT</name>
<evidence type="ECO:0000256" key="5">
    <source>
        <dbReference type="ARBA" id="ARBA00022605"/>
    </source>
</evidence>
<protein>
    <recommendedName>
        <fullName evidence="4 12">Histidinol dehydrogenase</fullName>
        <shortName evidence="12">HDH</shortName>
        <ecNumber evidence="4 12">1.1.1.23</ecNumber>
    </recommendedName>
</protein>
<sequence length="436" mass="47582">MDIYINPSRDRWAELTSRKRNDDSSIDTAVREIINAVKTGGDKALIELAERIDKARLGSTEVSREEMEAAISRIPEKLKKAMDRAAENIRRFHKAQIPEEISIETMPGVRCVSRPVPISNVGLYIPGGSAPLFSTVLMLAIPAEAAGCRQTVLCTPPDRNGAVSPSILYAAHICGIRRIFKAGGAQAIAAMAYGTETIPRVDKIFGPGNRYVTRAKQMLSSEVAIDMPAGPSEVMVLADITARPEFIASDLLSQAEHGPDSQVMLVCTSAKTAGEVREETARQLEDLPRKDVAIKSLENSRIIVMDSLDDIIDFANSYAAEHLIISMDRPWDIASRITAAGSIFIGNYSPESAGDYASGTNHTLPTSGWARSYSGVNTESFFRRMTIQELTYDGLSALGGTIMEMASEEGLEAHRRAVDIRLGQRETTGTEKTYRQ</sequence>
<feature type="binding site" evidence="12 15">
    <location>
        <position position="209"/>
    </location>
    <ligand>
        <name>NAD(+)</name>
        <dbReference type="ChEBI" id="CHEBI:57540"/>
    </ligand>
</feature>
<feature type="binding site" evidence="12 16">
    <location>
        <position position="232"/>
    </location>
    <ligand>
        <name>substrate</name>
    </ligand>
</feature>
<dbReference type="FunFam" id="3.40.50.1980:FF:000002">
    <property type="entry name" value="Histidinol dehydrogenase, chloroplastic"/>
    <property type="match status" value="1"/>
</dbReference>
<evidence type="ECO:0000256" key="17">
    <source>
        <dbReference type="PIRSR" id="PIRSR000099-4"/>
    </source>
</evidence>
<evidence type="ECO:0000256" key="3">
    <source>
        <dbReference type="ARBA" id="ARBA00010178"/>
    </source>
</evidence>
<dbReference type="PIRSF" id="PIRSF000099">
    <property type="entry name" value="Histidinol_dh"/>
    <property type="match status" value="1"/>
</dbReference>
<feature type="active site" description="Proton acceptor" evidence="12 14">
    <location>
        <position position="321"/>
    </location>
</feature>
<organism evidence="19 20">
    <name type="scientific">Candidatus Cryptobacteroides intestinavium</name>
    <dbReference type="NCBI Taxonomy" id="2840766"/>
    <lineage>
        <taxon>Bacteria</taxon>
        <taxon>Pseudomonadati</taxon>
        <taxon>Bacteroidota</taxon>
        <taxon>Bacteroidia</taxon>
        <taxon>Bacteroidales</taxon>
        <taxon>Candidatus Cryptobacteroides</taxon>
    </lineage>
</organism>
<feature type="binding site" evidence="12 16">
    <location>
        <position position="254"/>
    </location>
    <ligand>
        <name>substrate</name>
    </ligand>
</feature>
<dbReference type="PANTHER" id="PTHR21256:SF2">
    <property type="entry name" value="HISTIDINE BIOSYNTHESIS TRIFUNCTIONAL PROTEIN"/>
    <property type="match status" value="1"/>
</dbReference>
<keyword evidence="10 12" id="KW-0368">Histidine biosynthesis</keyword>
<dbReference type="EMBL" id="JADIMI010000044">
    <property type="protein sequence ID" value="MBO8452160.1"/>
    <property type="molecule type" value="Genomic_DNA"/>
</dbReference>
<evidence type="ECO:0000313" key="20">
    <source>
        <dbReference type="Proteomes" id="UP000823661"/>
    </source>
</evidence>
<evidence type="ECO:0000256" key="4">
    <source>
        <dbReference type="ARBA" id="ARBA00012965"/>
    </source>
</evidence>
<evidence type="ECO:0000256" key="10">
    <source>
        <dbReference type="ARBA" id="ARBA00023102"/>
    </source>
</evidence>
<feature type="binding site" evidence="12 17">
    <location>
        <position position="414"/>
    </location>
    <ligand>
        <name>Zn(2+)</name>
        <dbReference type="ChEBI" id="CHEBI:29105"/>
    </ligand>
</feature>
<evidence type="ECO:0000256" key="1">
    <source>
        <dbReference type="ARBA" id="ARBA00003850"/>
    </source>
</evidence>
<keyword evidence="7 12" id="KW-0862">Zinc</keyword>
<evidence type="ECO:0000256" key="13">
    <source>
        <dbReference type="PIRNR" id="PIRNR000099"/>
    </source>
</evidence>
<feature type="binding site" evidence="12 16">
    <location>
        <position position="322"/>
    </location>
    <ligand>
        <name>substrate</name>
    </ligand>
</feature>
<accession>A0A9D9HFD1</accession>
<evidence type="ECO:0000313" key="19">
    <source>
        <dbReference type="EMBL" id="MBO8452160.1"/>
    </source>
</evidence>
<evidence type="ECO:0000256" key="14">
    <source>
        <dbReference type="PIRSR" id="PIRSR000099-1"/>
    </source>
</evidence>
<feature type="binding site" evidence="12 16">
    <location>
        <position position="409"/>
    </location>
    <ligand>
        <name>substrate</name>
    </ligand>
</feature>
<evidence type="ECO:0000256" key="16">
    <source>
        <dbReference type="PIRSR" id="PIRSR000099-3"/>
    </source>
</evidence>
<dbReference type="AlphaFoldDB" id="A0A9D9HFD1"/>
<evidence type="ECO:0000256" key="18">
    <source>
        <dbReference type="RuleBase" id="RU004175"/>
    </source>
</evidence>
<dbReference type="CDD" id="cd06572">
    <property type="entry name" value="Histidinol_dh"/>
    <property type="match status" value="1"/>
</dbReference>
<evidence type="ECO:0000256" key="15">
    <source>
        <dbReference type="PIRSR" id="PIRSR000099-2"/>
    </source>
</evidence>
<keyword evidence="5 12" id="KW-0028">Amino-acid biosynthesis</keyword>
<evidence type="ECO:0000256" key="8">
    <source>
        <dbReference type="ARBA" id="ARBA00023002"/>
    </source>
</evidence>
<dbReference type="NCBIfam" id="TIGR00069">
    <property type="entry name" value="hisD"/>
    <property type="match status" value="1"/>
</dbReference>
<comment type="similarity">
    <text evidence="3 12 13 18">Belongs to the histidinol dehydrogenase family.</text>
</comment>
<feature type="binding site" evidence="12 15">
    <location>
        <position position="124"/>
    </location>
    <ligand>
        <name>NAD(+)</name>
        <dbReference type="ChEBI" id="CHEBI:57540"/>
    </ligand>
</feature>
<dbReference type="PROSITE" id="PS00611">
    <property type="entry name" value="HISOL_DEHYDROGENASE"/>
    <property type="match status" value="1"/>
</dbReference>
<evidence type="ECO:0000256" key="6">
    <source>
        <dbReference type="ARBA" id="ARBA00022723"/>
    </source>
</evidence>
<gene>
    <name evidence="12 19" type="primary">hisD</name>
    <name evidence="19" type="ORF">IAC06_04670</name>
</gene>
<dbReference type="Gene3D" id="3.40.50.1980">
    <property type="entry name" value="Nitrogenase molybdenum iron protein domain"/>
    <property type="match status" value="2"/>
</dbReference>
<reference evidence="19" key="2">
    <citation type="journal article" date="2021" name="PeerJ">
        <title>Extensive microbial diversity within the chicken gut microbiome revealed by metagenomics and culture.</title>
        <authorList>
            <person name="Gilroy R."/>
            <person name="Ravi A."/>
            <person name="Getino M."/>
            <person name="Pursley I."/>
            <person name="Horton D.L."/>
            <person name="Alikhan N.F."/>
            <person name="Baker D."/>
            <person name="Gharbi K."/>
            <person name="Hall N."/>
            <person name="Watson M."/>
            <person name="Adriaenssens E.M."/>
            <person name="Foster-Nyarko E."/>
            <person name="Jarju S."/>
            <person name="Secka A."/>
            <person name="Antonio M."/>
            <person name="Oren A."/>
            <person name="Chaudhuri R.R."/>
            <person name="La Ragione R."/>
            <person name="Hildebrand F."/>
            <person name="Pallen M.J."/>
        </authorList>
    </citation>
    <scope>NUCLEOTIDE SEQUENCE</scope>
    <source>
        <strain evidence="19">B1-20833</strain>
    </source>
</reference>
<dbReference type="Proteomes" id="UP000823661">
    <property type="component" value="Unassembled WGS sequence"/>
</dbReference>
<dbReference type="GO" id="GO:0000105">
    <property type="term" value="P:L-histidine biosynthetic process"/>
    <property type="evidence" value="ECO:0007669"/>
    <property type="project" value="UniProtKB-UniRule"/>
</dbReference>
<dbReference type="FunFam" id="3.40.50.1980:FF:000001">
    <property type="entry name" value="Histidinol dehydrogenase"/>
    <property type="match status" value="1"/>
</dbReference>
<evidence type="ECO:0000256" key="12">
    <source>
        <dbReference type="HAMAP-Rule" id="MF_01024"/>
    </source>
</evidence>
<feature type="active site" description="Proton acceptor" evidence="12 14">
    <location>
        <position position="322"/>
    </location>
</feature>
<dbReference type="Gene3D" id="1.20.5.1300">
    <property type="match status" value="1"/>
</dbReference>
<comment type="catalytic activity">
    <reaction evidence="11 12">
        <text>L-histidinol + 2 NAD(+) + H2O = L-histidine + 2 NADH + 3 H(+)</text>
        <dbReference type="Rhea" id="RHEA:20641"/>
        <dbReference type="ChEBI" id="CHEBI:15377"/>
        <dbReference type="ChEBI" id="CHEBI:15378"/>
        <dbReference type="ChEBI" id="CHEBI:57540"/>
        <dbReference type="ChEBI" id="CHEBI:57595"/>
        <dbReference type="ChEBI" id="CHEBI:57699"/>
        <dbReference type="ChEBI" id="CHEBI:57945"/>
        <dbReference type="EC" id="1.1.1.23"/>
    </reaction>
</comment>
<comment type="function">
    <text evidence="1 12">Catalyzes the sequential NAD-dependent oxidations of L-histidinol to L-histidinaldehyde and then to L-histidine.</text>
</comment>
<dbReference type="Pfam" id="PF00815">
    <property type="entry name" value="Histidinol_dh"/>
    <property type="match status" value="1"/>
</dbReference>
<feature type="binding site" evidence="12 17">
    <location>
        <position position="355"/>
    </location>
    <ligand>
        <name>Zn(2+)</name>
        <dbReference type="ChEBI" id="CHEBI:29105"/>
    </ligand>
</feature>
<keyword evidence="6 12" id="KW-0479">Metal-binding</keyword>
<reference evidence="19" key="1">
    <citation type="submission" date="2020-10" db="EMBL/GenBank/DDBJ databases">
        <authorList>
            <person name="Gilroy R."/>
        </authorList>
    </citation>
    <scope>NUCLEOTIDE SEQUENCE</scope>
    <source>
        <strain evidence="19">B1-20833</strain>
    </source>
</reference>
<feature type="binding site" evidence="12 16">
    <location>
        <position position="257"/>
    </location>
    <ligand>
        <name>substrate</name>
    </ligand>
</feature>
<dbReference type="GO" id="GO:0051287">
    <property type="term" value="F:NAD binding"/>
    <property type="evidence" value="ECO:0007669"/>
    <property type="project" value="InterPro"/>
</dbReference>
<keyword evidence="8 12" id="KW-0560">Oxidoreductase</keyword>